<evidence type="ECO:0000256" key="1">
    <source>
        <dbReference type="ARBA" id="ARBA00004613"/>
    </source>
</evidence>
<dbReference type="PROSITE" id="PS51233">
    <property type="entry name" value="VWFD"/>
    <property type="match status" value="2"/>
</dbReference>
<dbReference type="GO" id="GO:0031012">
    <property type="term" value="C:extracellular matrix"/>
    <property type="evidence" value="ECO:0007669"/>
    <property type="project" value="TreeGrafter"/>
</dbReference>
<evidence type="ECO:0000256" key="2">
    <source>
        <dbReference type="ARBA" id="ARBA00022525"/>
    </source>
</evidence>
<organism evidence="7 8">
    <name type="scientific">Poecilia reticulata</name>
    <name type="common">Guppy</name>
    <name type="synonym">Acanthophacelus reticulatus</name>
    <dbReference type="NCBI Taxonomy" id="8081"/>
    <lineage>
        <taxon>Eukaryota</taxon>
        <taxon>Metazoa</taxon>
        <taxon>Chordata</taxon>
        <taxon>Craniata</taxon>
        <taxon>Vertebrata</taxon>
        <taxon>Euteleostomi</taxon>
        <taxon>Actinopterygii</taxon>
        <taxon>Neopterygii</taxon>
        <taxon>Teleostei</taxon>
        <taxon>Neoteleostei</taxon>
        <taxon>Acanthomorphata</taxon>
        <taxon>Ovalentaria</taxon>
        <taxon>Atherinomorphae</taxon>
        <taxon>Cyprinodontiformes</taxon>
        <taxon>Poeciliidae</taxon>
        <taxon>Poeciliinae</taxon>
        <taxon>Poecilia</taxon>
    </lineage>
</organism>
<evidence type="ECO:0000256" key="4">
    <source>
        <dbReference type="ARBA" id="ARBA00023157"/>
    </source>
</evidence>
<keyword evidence="2" id="KW-0964">Secreted</keyword>
<keyword evidence="5" id="KW-0325">Glycoprotein</keyword>
<dbReference type="SMART" id="SM00832">
    <property type="entry name" value="C8"/>
    <property type="match status" value="1"/>
</dbReference>
<dbReference type="GeneTree" id="ENSGT00940000164871"/>
<protein>
    <submittedName>
        <fullName evidence="7">Mucin-2-like</fullName>
    </submittedName>
</protein>
<dbReference type="GO" id="GO:0005615">
    <property type="term" value="C:extracellular space"/>
    <property type="evidence" value="ECO:0007669"/>
    <property type="project" value="TreeGrafter"/>
</dbReference>
<dbReference type="PANTHER" id="PTHR11339:SF371">
    <property type="entry name" value="MUCIN-2"/>
    <property type="match status" value="1"/>
</dbReference>
<dbReference type="InterPro" id="IPR050780">
    <property type="entry name" value="Mucin_vWF_Thrombospondin_sf"/>
</dbReference>
<dbReference type="Gene3D" id="2.10.25.10">
    <property type="entry name" value="Laminin"/>
    <property type="match status" value="1"/>
</dbReference>
<feature type="domain" description="VWFD" evidence="6">
    <location>
        <begin position="392"/>
        <end position="499"/>
    </location>
</feature>
<comment type="subcellular location">
    <subcellularLocation>
        <location evidence="1">Secreted</location>
    </subcellularLocation>
</comment>
<keyword evidence="8" id="KW-1185">Reference proteome</keyword>
<dbReference type="InterPro" id="IPR036084">
    <property type="entry name" value="Ser_inhib-like_sf"/>
</dbReference>
<reference evidence="7" key="3">
    <citation type="submission" date="2025-09" db="UniProtKB">
        <authorList>
            <consortium name="Ensembl"/>
        </authorList>
    </citation>
    <scope>IDENTIFICATION</scope>
    <source>
        <strain evidence="7">Guanapo</strain>
    </source>
</reference>
<dbReference type="PANTHER" id="PTHR11339">
    <property type="entry name" value="EXTRACELLULAR MATRIX GLYCOPROTEIN RELATED"/>
    <property type="match status" value="1"/>
</dbReference>
<dbReference type="OMA" id="YIHACAI"/>
<evidence type="ECO:0000256" key="5">
    <source>
        <dbReference type="ARBA" id="ARBA00023180"/>
    </source>
</evidence>
<dbReference type="STRING" id="8081.ENSPREP00000020065"/>
<dbReference type="Pfam" id="PF01826">
    <property type="entry name" value="TIL"/>
    <property type="match status" value="1"/>
</dbReference>
<dbReference type="SMART" id="SM00216">
    <property type="entry name" value="VWD"/>
    <property type="match status" value="2"/>
</dbReference>
<feature type="domain" description="VWFD" evidence="6">
    <location>
        <begin position="34"/>
        <end position="205"/>
    </location>
</feature>
<name>A0A3P9PE74_POERE</name>
<dbReference type="CDD" id="cd19941">
    <property type="entry name" value="TIL"/>
    <property type="match status" value="1"/>
</dbReference>
<evidence type="ECO:0000313" key="8">
    <source>
        <dbReference type="Proteomes" id="UP000242638"/>
    </source>
</evidence>
<proteinExistence type="predicted"/>
<reference evidence="7" key="2">
    <citation type="submission" date="2025-08" db="UniProtKB">
        <authorList>
            <consortium name="Ensembl"/>
        </authorList>
    </citation>
    <scope>IDENTIFICATION</scope>
    <source>
        <strain evidence="7">Guanapo</strain>
    </source>
</reference>
<dbReference type="SUPFAM" id="SSF57567">
    <property type="entry name" value="Serine protease inhibitors"/>
    <property type="match status" value="1"/>
</dbReference>
<dbReference type="Pfam" id="PF08742">
    <property type="entry name" value="C8"/>
    <property type="match status" value="1"/>
</dbReference>
<keyword evidence="3" id="KW-0677">Repeat</keyword>
<reference evidence="8" key="1">
    <citation type="submission" date="2013-11" db="EMBL/GenBank/DDBJ databases">
        <title>The genomic landscape of the Guanapo guppy.</title>
        <authorList>
            <person name="Kuenstner A."/>
            <person name="Dreyer C."/>
        </authorList>
    </citation>
    <scope>NUCLEOTIDE SEQUENCE</scope>
    <source>
        <strain evidence="8">Guanapo</strain>
    </source>
</reference>
<dbReference type="Pfam" id="PF00094">
    <property type="entry name" value="VWD"/>
    <property type="match status" value="2"/>
</dbReference>
<keyword evidence="4" id="KW-1015">Disulfide bond</keyword>
<dbReference type="AlphaFoldDB" id="A0A3P9PE74"/>
<dbReference type="InterPro" id="IPR001846">
    <property type="entry name" value="VWF_type-D"/>
</dbReference>
<dbReference type="Ensembl" id="ENSPRET00000020277.1">
    <property type="protein sequence ID" value="ENSPREP00000020065.1"/>
    <property type="gene ID" value="ENSPREG00000013572.1"/>
</dbReference>
<sequence length="499" mass="56657">MDGFLVFILCRENISIIYIFLFNFFFLVRNHVNNICSTWGTQHFKTFDGDVYQFPGLCEYNLAKDCHGSDPKFSVNVKREENDGNIAISYISITINENAFYLNKSHVTENSKLVSLPHYSRGVKVEESAFYISFQASRVGITVMWNREDAVMVEVSNNYRNKTCGLCGDFNGVPVYDEFIANGFKISPIEFGNSHKIHLPNDDCKDPYEDEDESWKPGNVSSSCKNFVKAFLSKSWSSCNEQIDPEAYIHACAIDMCACNNSTNDSCVCSTMSEFSRQCSHAGGQPPDWRSQLCAKQCPYNMRYEESAFPCVDTCTHQETRLMCEDHKIDGCFCPDGTVFDDISERGCIPRSECQCKHDRIYNSGEVYRQENTNCTCSKGKWECDSFETPVATCAVEEGSHFTTFDGTAYTFHGNCRYTLANVESKDGTSPNFTIRALLEPCAQQKYDTCLKALKLHLHDDHVLMFTSDGTVQHDQKILTLPYFSGTETIKKTHFTMLF</sequence>
<dbReference type="FunFam" id="2.10.25.10:FF:000153">
    <property type="entry name" value="MUC5B isoform 1"/>
    <property type="match status" value="1"/>
</dbReference>
<dbReference type="InterPro" id="IPR002919">
    <property type="entry name" value="TIL_dom"/>
</dbReference>
<dbReference type="InterPro" id="IPR014853">
    <property type="entry name" value="VWF/SSPO/ZAN-like_Cys-rich_dom"/>
</dbReference>
<evidence type="ECO:0000313" key="7">
    <source>
        <dbReference type="Ensembl" id="ENSPREP00000020065.1"/>
    </source>
</evidence>
<evidence type="ECO:0000256" key="3">
    <source>
        <dbReference type="ARBA" id="ARBA00022737"/>
    </source>
</evidence>
<accession>A0A3P9PE74</accession>
<dbReference type="Proteomes" id="UP000242638">
    <property type="component" value="Unassembled WGS sequence"/>
</dbReference>
<evidence type="ECO:0000259" key="6">
    <source>
        <dbReference type="PROSITE" id="PS51233"/>
    </source>
</evidence>